<gene>
    <name evidence="2" type="ORF">GJ744_008632</name>
</gene>
<accession>A0A8H7AGY0</accession>
<dbReference type="EMBL" id="JAACFV010000048">
    <property type="protein sequence ID" value="KAF7508923.1"/>
    <property type="molecule type" value="Genomic_DNA"/>
</dbReference>
<reference evidence="2" key="1">
    <citation type="submission" date="2020-02" db="EMBL/GenBank/DDBJ databases">
        <authorList>
            <person name="Palmer J.M."/>
        </authorList>
    </citation>
    <scope>NUCLEOTIDE SEQUENCE</scope>
    <source>
        <strain evidence="2">EPUS1.4</strain>
        <tissue evidence="2">Thallus</tissue>
    </source>
</reference>
<feature type="compositionally biased region" description="Gly residues" evidence="1">
    <location>
        <begin position="90"/>
        <end position="99"/>
    </location>
</feature>
<organism evidence="2 3">
    <name type="scientific">Endocarpon pusillum</name>
    <dbReference type="NCBI Taxonomy" id="364733"/>
    <lineage>
        <taxon>Eukaryota</taxon>
        <taxon>Fungi</taxon>
        <taxon>Dikarya</taxon>
        <taxon>Ascomycota</taxon>
        <taxon>Pezizomycotina</taxon>
        <taxon>Eurotiomycetes</taxon>
        <taxon>Chaetothyriomycetidae</taxon>
        <taxon>Verrucariales</taxon>
        <taxon>Verrucariaceae</taxon>
        <taxon>Endocarpon</taxon>
    </lineage>
</organism>
<comment type="caution">
    <text evidence="2">The sequence shown here is derived from an EMBL/GenBank/DDBJ whole genome shotgun (WGS) entry which is preliminary data.</text>
</comment>
<protein>
    <submittedName>
        <fullName evidence="2">Uncharacterized protein</fullName>
    </submittedName>
</protein>
<dbReference type="AlphaFoldDB" id="A0A8H7AGY0"/>
<proteinExistence type="predicted"/>
<name>A0A8H7AGY0_9EURO</name>
<feature type="compositionally biased region" description="Polar residues" evidence="1">
    <location>
        <begin position="53"/>
        <end position="76"/>
    </location>
</feature>
<dbReference type="OrthoDB" id="2121326at2759"/>
<evidence type="ECO:0000313" key="3">
    <source>
        <dbReference type="Proteomes" id="UP000606974"/>
    </source>
</evidence>
<evidence type="ECO:0000256" key="1">
    <source>
        <dbReference type="SAM" id="MobiDB-lite"/>
    </source>
</evidence>
<feature type="region of interest" description="Disordered" evidence="1">
    <location>
        <begin position="53"/>
        <end position="110"/>
    </location>
</feature>
<dbReference type="Proteomes" id="UP000606974">
    <property type="component" value="Unassembled WGS sequence"/>
</dbReference>
<evidence type="ECO:0000313" key="2">
    <source>
        <dbReference type="EMBL" id="KAF7508923.1"/>
    </source>
</evidence>
<feature type="compositionally biased region" description="Low complexity" evidence="1">
    <location>
        <begin position="77"/>
        <end position="89"/>
    </location>
</feature>
<sequence length="187" mass="20185">MATPNRTYMSNGQVLETPPLTVRLSQQFDNVYNFFGLYFVSLLSLDPYAAAESSQFNTRGRPNSSQNRPRWSSGTNSRGPAGSGSSPRGPGSGGGGRPGGAPRRTMGIDDVRAPECGSCGNVKGKISDHICLTSNGHNTQLSLTHTPLLFHRSNPTSVITIRLQNRYKLRSALQIIVTIQIIGVVLR</sequence>
<keyword evidence="3" id="KW-1185">Reference proteome</keyword>